<feature type="signal peptide" evidence="2">
    <location>
        <begin position="1"/>
        <end position="17"/>
    </location>
</feature>
<dbReference type="RefSeq" id="WP_254013580.1">
    <property type="nucleotide sequence ID" value="NZ_JAMZMM010000245.1"/>
</dbReference>
<gene>
    <name evidence="3" type="ORF">NJ959_20590</name>
</gene>
<keyword evidence="2" id="KW-0732">Signal</keyword>
<keyword evidence="4" id="KW-1185">Reference proteome</keyword>
<protein>
    <submittedName>
        <fullName evidence="3">Uncharacterized protein</fullName>
    </submittedName>
</protein>
<keyword evidence="1" id="KW-0812">Transmembrane</keyword>
<dbReference type="Proteomes" id="UP001204953">
    <property type="component" value="Unassembled WGS sequence"/>
</dbReference>
<keyword evidence="1" id="KW-0472">Membrane</keyword>
<evidence type="ECO:0000313" key="3">
    <source>
        <dbReference type="EMBL" id="MCP2730829.1"/>
    </source>
</evidence>
<name>A0AAE3KP19_9CYAN</name>
<accession>A0AAE3KP19</accession>
<evidence type="ECO:0000256" key="2">
    <source>
        <dbReference type="SAM" id="SignalP"/>
    </source>
</evidence>
<dbReference type="AlphaFoldDB" id="A0AAE3KP19"/>
<organism evidence="3 4">
    <name type="scientific">Limnofasciculus baicalensis BBK-W-15</name>
    <dbReference type="NCBI Taxonomy" id="2699891"/>
    <lineage>
        <taxon>Bacteria</taxon>
        <taxon>Bacillati</taxon>
        <taxon>Cyanobacteriota</taxon>
        <taxon>Cyanophyceae</taxon>
        <taxon>Coleofasciculales</taxon>
        <taxon>Coleofasciculaceae</taxon>
        <taxon>Limnofasciculus</taxon>
        <taxon>Limnofasciculus baicalensis</taxon>
    </lineage>
</organism>
<keyword evidence="1" id="KW-1133">Transmembrane helix</keyword>
<sequence length="77" mass="8192">MKSKLLLAAIISTTAIATNVVLSSLTPVQSCMMSKYNDYQAEYNQPNWLRSPLSAAIALPGIALATALFVGGRAYEA</sequence>
<dbReference type="EMBL" id="JAMZMM010000245">
    <property type="protein sequence ID" value="MCP2730829.1"/>
    <property type="molecule type" value="Genomic_DNA"/>
</dbReference>
<reference evidence="3" key="1">
    <citation type="submission" date="2022-06" db="EMBL/GenBank/DDBJ databases">
        <title>New cyanobacteria of genus Symplocastrum in benthos of Lake Baikal.</title>
        <authorList>
            <person name="Sorokovikova E."/>
            <person name="Tikhonova I."/>
            <person name="Krasnopeev A."/>
            <person name="Evseev P."/>
            <person name="Gladkikh A."/>
            <person name="Belykh O."/>
        </authorList>
    </citation>
    <scope>NUCLEOTIDE SEQUENCE</scope>
    <source>
        <strain evidence="3">BBK-W-15</strain>
    </source>
</reference>
<feature type="chain" id="PRO_5042159779" evidence="2">
    <location>
        <begin position="18"/>
        <end position="77"/>
    </location>
</feature>
<proteinExistence type="predicted"/>
<evidence type="ECO:0000256" key="1">
    <source>
        <dbReference type="SAM" id="Phobius"/>
    </source>
</evidence>
<comment type="caution">
    <text evidence="3">The sequence shown here is derived from an EMBL/GenBank/DDBJ whole genome shotgun (WGS) entry which is preliminary data.</text>
</comment>
<feature type="transmembrane region" description="Helical" evidence="1">
    <location>
        <begin position="53"/>
        <end position="75"/>
    </location>
</feature>
<evidence type="ECO:0000313" key="4">
    <source>
        <dbReference type="Proteomes" id="UP001204953"/>
    </source>
</evidence>